<feature type="transmembrane region" description="Helical" evidence="1">
    <location>
        <begin position="6"/>
        <end position="32"/>
    </location>
</feature>
<evidence type="ECO:0000313" key="3">
    <source>
        <dbReference type="Proteomes" id="UP000828390"/>
    </source>
</evidence>
<reference evidence="2" key="1">
    <citation type="journal article" date="2019" name="bioRxiv">
        <title>The Genome of the Zebra Mussel, Dreissena polymorpha: A Resource for Invasive Species Research.</title>
        <authorList>
            <person name="McCartney M.A."/>
            <person name="Auch B."/>
            <person name="Kono T."/>
            <person name="Mallez S."/>
            <person name="Zhang Y."/>
            <person name="Obille A."/>
            <person name="Becker A."/>
            <person name="Abrahante J.E."/>
            <person name="Garbe J."/>
            <person name="Badalamenti J.P."/>
            <person name="Herman A."/>
            <person name="Mangelson H."/>
            <person name="Liachko I."/>
            <person name="Sullivan S."/>
            <person name="Sone E.D."/>
            <person name="Koren S."/>
            <person name="Silverstein K.A.T."/>
            <person name="Beckman K.B."/>
            <person name="Gohl D.M."/>
        </authorList>
    </citation>
    <scope>NUCLEOTIDE SEQUENCE</scope>
    <source>
        <strain evidence="2">Duluth1</strain>
        <tissue evidence="2">Whole animal</tissue>
    </source>
</reference>
<name>A0A9D4JK62_DREPO</name>
<keyword evidence="1" id="KW-1133">Transmembrane helix</keyword>
<dbReference type="AlphaFoldDB" id="A0A9D4JK62"/>
<keyword evidence="1" id="KW-0812">Transmembrane</keyword>
<evidence type="ECO:0000256" key="1">
    <source>
        <dbReference type="SAM" id="Phobius"/>
    </source>
</evidence>
<protein>
    <submittedName>
        <fullName evidence="2">Uncharacterized protein</fullName>
    </submittedName>
</protein>
<keyword evidence="3" id="KW-1185">Reference proteome</keyword>
<comment type="caution">
    <text evidence="2">The sequence shown here is derived from an EMBL/GenBank/DDBJ whole genome shotgun (WGS) entry which is preliminary data.</text>
</comment>
<evidence type="ECO:0000313" key="2">
    <source>
        <dbReference type="EMBL" id="KAH3811788.1"/>
    </source>
</evidence>
<reference evidence="2" key="2">
    <citation type="submission" date="2020-11" db="EMBL/GenBank/DDBJ databases">
        <authorList>
            <person name="McCartney M.A."/>
            <person name="Auch B."/>
            <person name="Kono T."/>
            <person name="Mallez S."/>
            <person name="Becker A."/>
            <person name="Gohl D.M."/>
            <person name="Silverstein K.A.T."/>
            <person name="Koren S."/>
            <person name="Bechman K.B."/>
            <person name="Herman A."/>
            <person name="Abrahante J.E."/>
            <person name="Garbe J."/>
        </authorList>
    </citation>
    <scope>NUCLEOTIDE SEQUENCE</scope>
    <source>
        <strain evidence="2">Duluth1</strain>
        <tissue evidence="2">Whole animal</tissue>
    </source>
</reference>
<organism evidence="2 3">
    <name type="scientific">Dreissena polymorpha</name>
    <name type="common">Zebra mussel</name>
    <name type="synonym">Mytilus polymorpha</name>
    <dbReference type="NCBI Taxonomy" id="45954"/>
    <lineage>
        <taxon>Eukaryota</taxon>
        <taxon>Metazoa</taxon>
        <taxon>Spiralia</taxon>
        <taxon>Lophotrochozoa</taxon>
        <taxon>Mollusca</taxon>
        <taxon>Bivalvia</taxon>
        <taxon>Autobranchia</taxon>
        <taxon>Heteroconchia</taxon>
        <taxon>Euheterodonta</taxon>
        <taxon>Imparidentia</taxon>
        <taxon>Neoheterodontei</taxon>
        <taxon>Myida</taxon>
        <taxon>Dreissenoidea</taxon>
        <taxon>Dreissenidae</taxon>
        <taxon>Dreissena</taxon>
    </lineage>
</organism>
<dbReference type="EMBL" id="JAIWYP010000006">
    <property type="protein sequence ID" value="KAH3811788.1"/>
    <property type="molecule type" value="Genomic_DNA"/>
</dbReference>
<sequence length="97" mass="10330">MVVLVVIMVLMEIMVVMVVVMVVVIVSLLMVVMMVMDYGRIVDGGGGIVGEGADGGGVSCSDVLRLLSGHQTVIFAVQAVLRMLMRAGLSGDYYFFV</sequence>
<gene>
    <name evidence="2" type="ORF">DPMN_140204</name>
</gene>
<accession>A0A9D4JK62</accession>
<keyword evidence="1" id="KW-0472">Membrane</keyword>
<dbReference type="Proteomes" id="UP000828390">
    <property type="component" value="Unassembled WGS sequence"/>
</dbReference>
<proteinExistence type="predicted"/>